<dbReference type="InterPro" id="IPR002884">
    <property type="entry name" value="P_dom"/>
</dbReference>
<dbReference type="EMBL" id="JBHSIU010000013">
    <property type="protein sequence ID" value="MFC4998675.1"/>
    <property type="molecule type" value="Genomic_DNA"/>
</dbReference>
<proteinExistence type="predicted"/>
<dbReference type="Pfam" id="PF01483">
    <property type="entry name" value="P_proprotein"/>
    <property type="match status" value="1"/>
</dbReference>
<name>A0ABV9VSW6_9ACTN</name>
<evidence type="ECO:0000259" key="3">
    <source>
        <dbReference type="PROSITE" id="PS51829"/>
    </source>
</evidence>
<keyword evidence="2" id="KW-0378">Hydrolase</keyword>
<dbReference type="RefSeq" id="WP_380115209.1">
    <property type="nucleotide sequence ID" value="NZ_JBHSIU010000013.1"/>
</dbReference>
<sequence length="26" mass="3007">MRTWTLRVRDAATADTGRIDTWSLTL</sequence>
<accession>A0ABV9VSW6</accession>
<evidence type="ECO:0000313" key="5">
    <source>
        <dbReference type="Proteomes" id="UP001595912"/>
    </source>
</evidence>
<evidence type="ECO:0000256" key="2">
    <source>
        <dbReference type="ARBA" id="ARBA00022801"/>
    </source>
</evidence>
<evidence type="ECO:0000313" key="4">
    <source>
        <dbReference type="EMBL" id="MFC4998675.1"/>
    </source>
</evidence>
<reference evidence="5" key="1">
    <citation type="journal article" date="2019" name="Int. J. Syst. Evol. Microbiol.">
        <title>The Global Catalogue of Microorganisms (GCM) 10K type strain sequencing project: providing services to taxonomists for standard genome sequencing and annotation.</title>
        <authorList>
            <consortium name="The Broad Institute Genomics Platform"/>
            <consortium name="The Broad Institute Genome Sequencing Center for Infectious Disease"/>
            <person name="Wu L."/>
            <person name="Ma J."/>
        </authorList>
    </citation>
    <scope>NUCLEOTIDE SEQUENCE [LARGE SCALE GENOMIC DNA]</scope>
    <source>
        <strain evidence="5">CGMCC 4.7152</strain>
    </source>
</reference>
<gene>
    <name evidence="4" type="ORF">ACFPIJ_12600</name>
</gene>
<dbReference type="PROSITE" id="PS51829">
    <property type="entry name" value="P_HOMO_B"/>
    <property type="match status" value="1"/>
</dbReference>
<feature type="domain" description="P/Homo B" evidence="3">
    <location>
        <begin position="1"/>
        <end position="26"/>
    </location>
</feature>
<dbReference type="Gene3D" id="2.60.120.260">
    <property type="entry name" value="Galactose-binding domain-like"/>
    <property type="match status" value="1"/>
</dbReference>
<keyword evidence="5" id="KW-1185">Reference proteome</keyword>
<dbReference type="Proteomes" id="UP001595912">
    <property type="component" value="Unassembled WGS sequence"/>
</dbReference>
<protein>
    <submittedName>
        <fullName evidence="4">Proprotein convertase P-domain-containing protein</fullName>
    </submittedName>
</protein>
<keyword evidence="1" id="KW-0645">Protease</keyword>
<comment type="caution">
    <text evidence="4">The sequence shown here is derived from an EMBL/GenBank/DDBJ whole genome shotgun (WGS) entry which is preliminary data.</text>
</comment>
<organism evidence="4 5">
    <name type="scientific">Dactylosporangium cerinum</name>
    <dbReference type="NCBI Taxonomy" id="1434730"/>
    <lineage>
        <taxon>Bacteria</taxon>
        <taxon>Bacillati</taxon>
        <taxon>Actinomycetota</taxon>
        <taxon>Actinomycetes</taxon>
        <taxon>Micromonosporales</taxon>
        <taxon>Micromonosporaceae</taxon>
        <taxon>Dactylosporangium</taxon>
    </lineage>
</organism>
<evidence type="ECO:0000256" key="1">
    <source>
        <dbReference type="ARBA" id="ARBA00022670"/>
    </source>
</evidence>